<reference evidence="1" key="1">
    <citation type="submission" date="2021-06" db="EMBL/GenBank/DDBJ databases">
        <authorList>
            <person name="Kallberg Y."/>
            <person name="Tangrot J."/>
            <person name="Rosling A."/>
        </authorList>
    </citation>
    <scope>NUCLEOTIDE SEQUENCE</scope>
    <source>
        <strain evidence="1">CL356</strain>
    </source>
</reference>
<dbReference type="Proteomes" id="UP000789525">
    <property type="component" value="Unassembled WGS sequence"/>
</dbReference>
<accession>A0ACA9QEX4</accession>
<evidence type="ECO:0000313" key="2">
    <source>
        <dbReference type="Proteomes" id="UP000789525"/>
    </source>
</evidence>
<feature type="non-terminal residue" evidence="1">
    <location>
        <position position="1"/>
    </location>
</feature>
<dbReference type="EMBL" id="CAJVPT010050263">
    <property type="protein sequence ID" value="CAG8745669.1"/>
    <property type="molecule type" value="Genomic_DNA"/>
</dbReference>
<organism evidence="1 2">
    <name type="scientific">Acaulospora colombiana</name>
    <dbReference type="NCBI Taxonomy" id="27376"/>
    <lineage>
        <taxon>Eukaryota</taxon>
        <taxon>Fungi</taxon>
        <taxon>Fungi incertae sedis</taxon>
        <taxon>Mucoromycota</taxon>
        <taxon>Glomeromycotina</taxon>
        <taxon>Glomeromycetes</taxon>
        <taxon>Diversisporales</taxon>
        <taxon>Acaulosporaceae</taxon>
        <taxon>Acaulospora</taxon>
    </lineage>
</organism>
<evidence type="ECO:0000313" key="1">
    <source>
        <dbReference type="EMBL" id="CAG8745669.1"/>
    </source>
</evidence>
<proteinExistence type="predicted"/>
<sequence>PALHPATLPLHTFLTYPPSRHILSLSLRDPSDNQNMPANTNVWVQAKTVRGVRKVTVQDWITWSKALRPDILWAFVDVPKTLLNGGAKAAEETVVVKGEGRQTSQKRTTKSLERSTLWLQALMGELKEEEGRTENKQGAGEEATVKRPPIIVSLLGGCDPRARNEYSLALVEKLDRGDSSKAGGLRKLDDGIMGYAVDLVDLPTNCYSSPPAESAGPANPSEPEDEIDQNALTELLKTSLKPLTATKPRIAHSAPSPHAILRIILESGFDLFDVPWVAEAADLGIALDFDFPVSRAATVQDTKSQAIGLNLFEERFADDFTTLGTGLSSWVNEPTFDPNPVLHSTVDQTQWAGQADKTNEAPGFKKSYIHHLLHTHEMSAYALLHMHNLAV</sequence>
<name>A0ACA9QEX4_9GLOM</name>
<feature type="non-terminal residue" evidence="1">
    <location>
        <position position="391"/>
    </location>
</feature>
<gene>
    <name evidence="1" type="ORF">ACOLOM_LOCUS12427</name>
</gene>
<comment type="caution">
    <text evidence="1">The sequence shown here is derived from an EMBL/GenBank/DDBJ whole genome shotgun (WGS) entry which is preliminary data.</text>
</comment>
<protein>
    <submittedName>
        <fullName evidence="1">5395_t:CDS:1</fullName>
    </submittedName>
</protein>
<keyword evidence="2" id="KW-1185">Reference proteome</keyword>